<evidence type="ECO:0000259" key="1">
    <source>
        <dbReference type="Pfam" id="PF00085"/>
    </source>
</evidence>
<dbReference type="SUPFAM" id="SSF52833">
    <property type="entry name" value="Thioredoxin-like"/>
    <property type="match status" value="2"/>
</dbReference>
<dbReference type="InterPro" id="IPR013766">
    <property type="entry name" value="Thioredoxin_domain"/>
</dbReference>
<dbReference type="EMBL" id="OU898277">
    <property type="protein sequence ID" value="CAG9829864.1"/>
    <property type="molecule type" value="Genomic_DNA"/>
</dbReference>
<proteinExistence type="predicted"/>
<gene>
    <name evidence="2" type="ORF">DIABBA_LOCUS3624</name>
</gene>
<evidence type="ECO:0000313" key="3">
    <source>
        <dbReference type="Proteomes" id="UP001153709"/>
    </source>
</evidence>
<accession>A0A9N9ST18</accession>
<dbReference type="OrthoDB" id="1910803at2759"/>
<evidence type="ECO:0000313" key="2">
    <source>
        <dbReference type="EMBL" id="CAG9829864.1"/>
    </source>
</evidence>
<feature type="domain" description="Thioredoxin" evidence="1">
    <location>
        <begin position="627"/>
        <end position="711"/>
    </location>
</feature>
<dbReference type="InterPro" id="IPR036249">
    <property type="entry name" value="Thioredoxin-like_sf"/>
</dbReference>
<name>A0A9N9ST18_DIABA</name>
<sequence length="843" mass="97487">MSLFKLETKEASISAENCHDIIDNVISKVDSNSKTEIEHSEDNNKNKNIQENKELPTITIRMLNFCRELAIFCLVMMTYVAFSKDPPKISKAPAAYRFFPENSIVTDWYRGQISKAIEHARSSDIAFVMFYAPWDADSQKGRNEFEKAAEYMQAYVSFVAVNCWQPLGECRTQYNKVYKWPVLIAYLPHGRGVQYNGPLSAPHFIQFLKKVSNPIKHLGNEGIRDFQDAYVRAEMNVSPGSLDFAVYYTTALRYLEKDPQYRVTFYITPSYVTTPSLSLYMWNETLMFPSHELPWTSEEILKWLFKNVHQITSWVLPSGSKSVALSSSMQNGSILILFTPRNPLHNNIDYYNLLQEIAQEYFTCEENIVANILAVHLKLRRTANSLIHKHLKSTCNLKSRVFNQKTIFQTKTVWANASACSQKPKPHDCDLLVDKNIQHYCADFKTETCLELFPKIVDDFPCKEKVKIADDILKTSMITGVGDYRSPENLQKVLHRERCKQFIAAETYHPAIFSKNFPSEKNISIAGLSCRSNKSLSFVAMDSLLHYYFARQLGIDLNNEPDKSAVVILNDKMESHYVLRNPITSETIKEVISNLTKNHLNRSFSSVATLTPPSREKIQVKTEVIVTELYTDTFLPTILEKDKTVVVFYYTKQCSFCNGISYIFLTVARKFSLMSNLIFTRIDGDINILPWEYTMETYPTILFFPAKRKSESRVFPSGISITVPNLINFLLVNLEPNLKIQALWSMCVQTKLSKEQSFCYSTLLEETLNLINDTLKEWRKTHKLQRQILLHRLKALRQLHLLFAHSPNKHIAISDYLKKLDMNVRHTEDFYVTKEIKYTRYEL</sequence>
<reference evidence="2" key="1">
    <citation type="submission" date="2022-01" db="EMBL/GenBank/DDBJ databases">
        <authorList>
            <person name="King R."/>
        </authorList>
    </citation>
    <scope>NUCLEOTIDE SEQUENCE</scope>
</reference>
<dbReference type="AlphaFoldDB" id="A0A9N9ST18"/>
<dbReference type="Gene3D" id="3.40.30.10">
    <property type="entry name" value="Glutaredoxin"/>
    <property type="match status" value="2"/>
</dbReference>
<dbReference type="Pfam" id="PF00085">
    <property type="entry name" value="Thioredoxin"/>
    <property type="match status" value="1"/>
</dbReference>
<dbReference type="PANTHER" id="PTHR46497">
    <property type="entry name" value="THIOREDOXIN DOMAIN-CONTAINING PROTEIN 11"/>
    <property type="match status" value="1"/>
</dbReference>
<organism evidence="2 3">
    <name type="scientific">Diabrotica balteata</name>
    <name type="common">Banded cucumber beetle</name>
    <dbReference type="NCBI Taxonomy" id="107213"/>
    <lineage>
        <taxon>Eukaryota</taxon>
        <taxon>Metazoa</taxon>
        <taxon>Ecdysozoa</taxon>
        <taxon>Arthropoda</taxon>
        <taxon>Hexapoda</taxon>
        <taxon>Insecta</taxon>
        <taxon>Pterygota</taxon>
        <taxon>Neoptera</taxon>
        <taxon>Endopterygota</taxon>
        <taxon>Coleoptera</taxon>
        <taxon>Polyphaga</taxon>
        <taxon>Cucujiformia</taxon>
        <taxon>Chrysomeloidea</taxon>
        <taxon>Chrysomelidae</taxon>
        <taxon>Galerucinae</taxon>
        <taxon>Diabroticina</taxon>
        <taxon>Diabroticites</taxon>
        <taxon>Diabrotica</taxon>
    </lineage>
</organism>
<dbReference type="PANTHER" id="PTHR46497:SF1">
    <property type="entry name" value="THIOREDOXIN DOMAIN-CONTAINING PROTEIN 11"/>
    <property type="match status" value="1"/>
</dbReference>
<protein>
    <recommendedName>
        <fullName evidence="1">Thioredoxin domain-containing protein</fullName>
    </recommendedName>
</protein>
<dbReference type="Proteomes" id="UP001153709">
    <property type="component" value="Chromosome 2"/>
</dbReference>
<dbReference type="InterPro" id="IPR052792">
    <property type="entry name" value="Thioredoxin_dom-contain_11"/>
</dbReference>
<keyword evidence="3" id="KW-1185">Reference proteome</keyword>